<feature type="compositionally biased region" description="Polar residues" evidence="1">
    <location>
        <begin position="168"/>
        <end position="179"/>
    </location>
</feature>
<proteinExistence type="predicted"/>
<evidence type="ECO:0000256" key="1">
    <source>
        <dbReference type="SAM" id="MobiDB-lite"/>
    </source>
</evidence>
<reference evidence="2 3" key="1">
    <citation type="submission" date="2010-09" db="EMBL/GenBank/DDBJ databases">
        <authorList>
            <person name="Harkins D.M."/>
            <person name="Madupu R."/>
            <person name="Durkin A.S."/>
            <person name="Torralba M."/>
            <person name="Methe B."/>
            <person name="Sutton G.G."/>
            <person name="Nelson K.E."/>
        </authorList>
    </citation>
    <scope>NUCLEOTIDE SEQUENCE [LARGE SCALE GENOMIC DNA]</scope>
    <source>
        <strain evidence="2 3">CRIS 21A-A</strain>
    </source>
</reference>
<feature type="region of interest" description="Disordered" evidence="1">
    <location>
        <begin position="147"/>
        <end position="207"/>
    </location>
</feature>
<name>E1GUT0_9BACT</name>
<feature type="compositionally biased region" description="Basic and acidic residues" evidence="1">
    <location>
        <begin position="180"/>
        <end position="202"/>
    </location>
</feature>
<feature type="non-terminal residue" evidence="2">
    <location>
        <position position="1"/>
    </location>
</feature>
<sequence length="221" mass="24307">TKEVKISDEVDEDGSPFVKTSTGTTVFGEIKKGCGLTPAPIKLSLGNSKYGLIHLEKRHGDQIRGAGFDTVEEFVEFVCKNYKQIKQGENSLGEQNGTYLIQIEDEHNNTLYIELSTNGKYWGVNSGGVFRKGYGKNKKEVWSASEVQSKQSVADSTLREKDKADTPISPNGNVPTTSASKDKQSSDTKQEKSDETAKKEAVSEDLFTMAERVAAEDKAKR</sequence>
<protein>
    <submittedName>
        <fullName evidence="2">Uncharacterized protein</fullName>
    </submittedName>
</protein>
<dbReference type="EMBL" id="ADFQ01000028">
    <property type="protein sequence ID" value="EFN91582.1"/>
    <property type="molecule type" value="Genomic_DNA"/>
</dbReference>
<dbReference type="Proteomes" id="UP000016016">
    <property type="component" value="Unassembled WGS sequence"/>
</dbReference>
<accession>E1GUT0</accession>
<organism evidence="2 3">
    <name type="scientific">Prevotella amnii CRIS 21A-A</name>
    <dbReference type="NCBI Taxonomy" id="679191"/>
    <lineage>
        <taxon>Bacteria</taxon>
        <taxon>Pseudomonadati</taxon>
        <taxon>Bacteroidota</taxon>
        <taxon>Bacteroidia</taxon>
        <taxon>Bacteroidales</taxon>
        <taxon>Prevotellaceae</taxon>
        <taxon>Prevotella</taxon>
    </lineage>
</organism>
<evidence type="ECO:0000313" key="2">
    <source>
        <dbReference type="EMBL" id="EFN91582.1"/>
    </source>
</evidence>
<gene>
    <name evidence="2" type="ORF">HMPREF9018_1805</name>
</gene>
<dbReference type="RefSeq" id="WP_008448078.1">
    <property type="nucleotide sequence ID" value="NZ_ADFQ01000028.1"/>
</dbReference>
<feature type="non-terminal residue" evidence="2">
    <location>
        <position position="221"/>
    </location>
</feature>
<evidence type="ECO:0000313" key="3">
    <source>
        <dbReference type="Proteomes" id="UP000016016"/>
    </source>
</evidence>
<dbReference type="AlphaFoldDB" id="E1GUT0"/>
<comment type="caution">
    <text evidence="2">The sequence shown here is derived from an EMBL/GenBank/DDBJ whole genome shotgun (WGS) entry which is preliminary data.</text>
</comment>